<reference evidence="1 2" key="1">
    <citation type="journal article" date="2023" name="Hortic Res">
        <title>The complete reference genome for grapevine (Vitis vinifera L.) genetics and breeding.</title>
        <authorList>
            <person name="Shi X."/>
            <person name="Cao S."/>
            <person name="Wang X."/>
            <person name="Huang S."/>
            <person name="Wang Y."/>
            <person name="Liu Z."/>
            <person name="Liu W."/>
            <person name="Leng X."/>
            <person name="Peng Y."/>
            <person name="Wang N."/>
            <person name="Wang Y."/>
            <person name="Ma Z."/>
            <person name="Xu X."/>
            <person name="Zhang F."/>
            <person name="Xue H."/>
            <person name="Zhong H."/>
            <person name="Wang Y."/>
            <person name="Zhang K."/>
            <person name="Velt A."/>
            <person name="Avia K."/>
            <person name="Holtgrawe D."/>
            <person name="Grimplet J."/>
            <person name="Matus J.T."/>
            <person name="Ware D."/>
            <person name="Wu X."/>
            <person name="Wang H."/>
            <person name="Liu C."/>
            <person name="Fang Y."/>
            <person name="Rustenholz C."/>
            <person name="Cheng Z."/>
            <person name="Xiao H."/>
            <person name="Zhou Y."/>
        </authorList>
    </citation>
    <scope>NUCLEOTIDE SEQUENCE [LARGE SCALE GENOMIC DNA]</scope>
    <source>
        <strain evidence="2">cv. Pinot noir / PN40024</strain>
        <tissue evidence="1">Leaf</tissue>
    </source>
</reference>
<dbReference type="PANTHER" id="PTHR35317:SF23">
    <property type="entry name" value="OS04G0629600 PROTEIN"/>
    <property type="match status" value="1"/>
</dbReference>
<organism evidence="1 2">
    <name type="scientific">Vitis vinifera</name>
    <name type="common">Grape</name>
    <dbReference type="NCBI Taxonomy" id="29760"/>
    <lineage>
        <taxon>Eukaryota</taxon>
        <taxon>Viridiplantae</taxon>
        <taxon>Streptophyta</taxon>
        <taxon>Embryophyta</taxon>
        <taxon>Tracheophyta</taxon>
        <taxon>Spermatophyta</taxon>
        <taxon>Magnoliopsida</taxon>
        <taxon>eudicotyledons</taxon>
        <taxon>Gunneridae</taxon>
        <taxon>Pentapetalae</taxon>
        <taxon>rosids</taxon>
        <taxon>Vitales</taxon>
        <taxon>Vitaceae</taxon>
        <taxon>Viteae</taxon>
        <taxon>Vitis</taxon>
    </lineage>
</organism>
<dbReference type="EMBL" id="CP126650">
    <property type="protein sequence ID" value="WJZ84552.1"/>
    <property type="molecule type" value="Genomic_DNA"/>
</dbReference>
<keyword evidence="2" id="KW-1185">Reference proteome</keyword>
<gene>
    <name evidence="1" type="ORF">VitviT2T_004152</name>
</gene>
<evidence type="ECO:0000313" key="1">
    <source>
        <dbReference type="EMBL" id="WJZ84552.1"/>
    </source>
</evidence>
<dbReference type="Pfam" id="PF14223">
    <property type="entry name" value="Retrotran_gag_2"/>
    <property type="match status" value="1"/>
</dbReference>
<sequence length="315" mass="36551">MFNFYPVMQLVNFSNIKCDILELKGDSYKVWKERILLHLGCMDIDYAIRKDKPTITNTSTIAKKAVYEQWERSNCLSLMFIKTKISDRIHGSINQHDNVKALLKAIDEQFVTLDKALASTLIMKFSSLRLTDVSGVREHIMQMRDIAAQLKTLEVEMSDSFFVHFILNTLPQQYGPFKISYNTHKDKWSINELLTMCVQEKGRLKMELGESALMTMERKDQNQAKKKGKGKIPPQGGIKKVNRCFYYKKKGHMKKGCTKFQKWLEKKGKSISFVCYESNMVDVIYNTWWIDSSSTIHVSNTLQGMQNLRKPMPSE</sequence>
<dbReference type="PANTHER" id="PTHR35317">
    <property type="entry name" value="OS04G0629600 PROTEIN"/>
    <property type="match status" value="1"/>
</dbReference>
<accession>A0ABY9BNN5</accession>
<proteinExistence type="predicted"/>
<evidence type="ECO:0000313" key="2">
    <source>
        <dbReference type="Proteomes" id="UP001227230"/>
    </source>
</evidence>
<dbReference type="Proteomes" id="UP001227230">
    <property type="component" value="Chromosome 3"/>
</dbReference>
<evidence type="ECO:0008006" key="3">
    <source>
        <dbReference type="Google" id="ProtNLM"/>
    </source>
</evidence>
<name>A0ABY9BNN5_VITVI</name>
<protein>
    <recommendedName>
        <fullName evidence="3">Retrovirus-related Pol polyprotein from transposon TNT 1-94</fullName>
    </recommendedName>
</protein>